<dbReference type="Gene3D" id="1.10.238.160">
    <property type="match status" value="1"/>
</dbReference>
<evidence type="ECO:0000313" key="2">
    <source>
        <dbReference type="Proteomes" id="UP000538666"/>
    </source>
</evidence>
<dbReference type="RefSeq" id="WP_050060111.1">
    <property type="nucleotide sequence ID" value="NZ_JACHEK010000005.1"/>
</dbReference>
<accession>A0A841JYD4</accession>
<gene>
    <name evidence="1" type="ORF">HNQ77_002695</name>
</gene>
<dbReference type="AlphaFoldDB" id="A0A841JYD4"/>
<comment type="caution">
    <text evidence="1">The sequence shown here is derived from an EMBL/GenBank/DDBJ whole genome shotgun (WGS) entry which is preliminary data.</text>
</comment>
<name>A0A841JYD4_9BACT</name>
<keyword evidence="2" id="KW-1185">Reference proteome</keyword>
<proteinExistence type="predicted"/>
<dbReference type="OrthoDB" id="8455288at2"/>
<dbReference type="InterPro" id="IPR052931">
    <property type="entry name" value="Prophage_regulatory_activator"/>
</dbReference>
<organism evidence="1 2">
    <name type="scientific">Silvibacterium bohemicum</name>
    <dbReference type="NCBI Taxonomy" id="1577686"/>
    <lineage>
        <taxon>Bacteria</taxon>
        <taxon>Pseudomonadati</taxon>
        <taxon>Acidobacteriota</taxon>
        <taxon>Terriglobia</taxon>
        <taxon>Terriglobales</taxon>
        <taxon>Acidobacteriaceae</taxon>
        <taxon>Silvibacterium</taxon>
    </lineage>
</organism>
<protein>
    <submittedName>
        <fullName evidence="1">Prophage regulatory protein</fullName>
    </submittedName>
</protein>
<reference evidence="1 2" key="1">
    <citation type="submission" date="2020-08" db="EMBL/GenBank/DDBJ databases">
        <title>Genomic Encyclopedia of Type Strains, Phase IV (KMG-IV): sequencing the most valuable type-strain genomes for metagenomic binning, comparative biology and taxonomic classification.</title>
        <authorList>
            <person name="Goeker M."/>
        </authorList>
    </citation>
    <scope>NUCLEOTIDE SEQUENCE [LARGE SCALE GENOMIC DNA]</scope>
    <source>
        <strain evidence="1 2">DSM 103733</strain>
    </source>
</reference>
<dbReference type="PANTHER" id="PTHR36154:SF1">
    <property type="entry name" value="DNA-BINDING TRANSCRIPTIONAL ACTIVATOR ALPA"/>
    <property type="match status" value="1"/>
</dbReference>
<dbReference type="EMBL" id="JACHEK010000005">
    <property type="protein sequence ID" value="MBB6144739.1"/>
    <property type="molecule type" value="Genomic_DNA"/>
</dbReference>
<dbReference type="PANTHER" id="PTHR36154">
    <property type="entry name" value="DNA-BINDING TRANSCRIPTIONAL ACTIVATOR ALPA"/>
    <property type="match status" value="1"/>
</dbReference>
<sequence length="67" mass="7625">MKLLKIRDVLERIPVSRAHIYNLIAEGKFPRQIKLGGTGAFWVESEVEAWIQGHIDAADARIGVRKR</sequence>
<dbReference type="Proteomes" id="UP000538666">
    <property type="component" value="Unassembled WGS sequence"/>
</dbReference>
<dbReference type="InterPro" id="IPR010260">
    <property type="entry name" value="AlpA"/>
</dbReference>
<evidence type="ECO:0000313" key="1">
    <source>
        <dbReference type="EMBL" id="MBB6144739.1"/>
    </source>
</evidence>
<dbReference type="Pfam" id="PF05930">
    <property type="entry name" value="Phage_AlpA"/>
    <property type="match status" value="1"/>
</dbReference>